<organism evidence="2 3">
    <name type="scientific">Wickerhamomyces pijperi</name>
    <name type="common">Yeast</name>
    <name type="synonym">Pichia pijperi</name>
    <dbReference type="NCBI Taxonomy" id="599730"/>
    <lineage>
        <taxon>Eukaryota</taxon>
        <taxon>Fungi</taxon>
        <taxon>Dikarya</taxon>
        <taxon>Ascomycota</taxon>
        <taxon>Saccharomycotina</taxon>
        <taxon>Saccharomycetes</taxon>
        <taxon>Phaffomycetales</taxon>
        <taxon>Wickerhamomycetaceae</taxon>
        <taxon>Wickerhamomyces</taxon>
    </lineage>
</organism>
<evidence type="ECO:0000256" key="1">
    <source>
        <dbReference type="SAM" id="MobiDB-lite"/>
    </source>
</evidence>
<evidence type="ECO:0000313" key="2">
    <source>
        <dbReference type="EMBL" id="KAH3681925.1"/>
    </source>
</evidence>
<dbReference type="AlphaFoldDB" id="A0A9P8Q287"/>
<name>A0A9P8Q287_WICPI</name>
<comment type="caution">
    <text evidence="2">The sequence shown here is derived from an EMBL/GenBank/DDBJ whole genome shotgun (WGS) entry which is preliminary data.</text>
</comment>
<reference evidence="2" key="1">
    <citation type="journal article" date="2021" name="Open Biol.">
        <title>Shared evolutionary footprints suggest mitochondrial oxidative damage underlies multiple complex I losses in fungi.</title>
        <authorList>
            <person name="Schikora-Tamarit M.A."/>
            <person name="Marcet-Houben M."/>
            <person name="Nosek J."/>
            <person name="Gabaldon T."/>
        </authorList>
    </citation>
    <scope>NUCLEOTIDE SEQUENCE</scope>
    <source>
        <strain evidence="2">CBS2887</strain>
    </source>
</reference>
<feature type="compositionally biased region" description="Low complexity" evidence="1">
    <location>
        <begin position="37"/>
        <end position="46"/>
    </location>
</feature>
<keyword evidence="3" id="KW-1185">Reference proteome</keyword>
<dbReference type="EMBL" id="JAEUBG010004155">
    <property type="protein sequence ID" value="KAH3681925.1"/>
    <property type="molecule type" value="Genomic_DNA"/>
</dbReference>
<feature type="region of interest" description="Disordered" evidence="1">
    <location>
        <begin position="1"/>
        <end position="54"/>
    </location>
</feature>
<feature type="region of interest" description="Disordered" evidence="1">
    <location>
        <begin position="62"/>
        <end position="81"/>
    </location>
</feature>
<gene>
    <name evidence="2" type="ORF">WICPIJ_007121</name>
</gene>
<reference evidence="2" key="2">
    <citation type="submission" date="2021-01" db="EMBL/GenBank/DDBJ databases">
        <authorList>
            <person name="Schikora-Tamarit M.A."/>
        </authorList>
    </citation>
    <scope>NUCLEOTIDE SEQUENCE</scope>
    <source>
        <strain evidence="2">CBS2887</strain>
    </source>
</reference>
<accession>A0A9P8Q287</accession>
<protein>
    <submittedName>
        <fullName evidence="2">Uncharacterized protein</fullName>
    </submittedName>
</protein>
<evidence type="ECO:0000313" key="3">
    <source>
        <dbReference type="Proteomes" id="UP000774326"/>
    </source>
</evidence>
<sequence>MYSPSPTTVTKRPFGECLSEVGKTSTEPKSLEGNGNGSPSSASSEPLMTEEKTSEFLDQINLPTGSIERRGSSLPNCKTAIPASKPTARELELLLAARHQALSKP</sequence>
<dbReference type="Proteomes" id="UP000774326">
    <property type="component" value="Unassembled WGS sequence"/>
</dbReference>
<proteinExistence type="predicted"/>
<feature type="compositionally biased region" description="Polar residues" evidence="1">
    <location>
        <begin position="1"/>
        <end position="10"/>
    </location>
</feature>